<feature type="transmembrane region" description="Helical" evidence="2">
    <location>
        <begin position="244"/>
        <end position="266"/>
    </location>
</feature>
<sequence length="690" mass="73117">MRRRLAWAVVGITLVAIVLDTVFTAAHRSLLSEATWADHGWPLTPLASLGCALMGALIVSHDPRQRVGWLLSVASLLSVTMAGEAYSIWVLDGDGPGSPRWAHLSAWAAPLLGWPAFVALIMVFLIAPDGHLLSPRWRWAVRATVAGLVLHTLGSLFTPPAEFVVGQQYGGGTTATVLLTVGYLLVAAGLIASAVSLLVRLRRARDDARRQLLWIASSATFLAVGVVVVLVVPRLQGEEGTWIAGLPLRLAQIAVPICVAVAVLRHRLLEIDLIINRALVLALATVVAAAGYVLVVVLAGSVVSGGTGSFWLSLLATAVVATAFQPLRGRVLRAADRVAFGEAAAPYEALASFSLRLGERPDPAGLLPAMAQATAQAVNAHHAVVRLDVEHGQDQFARWPQQGLDNPGGSTIEVPIVHGGLRLGSVTVAMAPGHPLRAREHRLVVDLADQAGLAFRNARLTAELSGQVEQLRERTEELAQSRRRLINAGDAERSRLQRAIAGQVIPHLEAMPERLRRLSRPESADHVPLGPAQLEPLVTSVTSALEALREITRGVFPAQLARSGLPAALRSLLARADTSGQLFAADGDAGRRLDARTEAAAYFCVAELAGELGQPVSVRLGVWHGELSVEVSGEGRFPELDLRHLTDRVDAAGGSIALTASENRTVVTVSLPATERAATGVRLARQPAGG</sequence>
<dbReference type="Proteomes" id="UP001056535">
    <property type="component" value="Chromosome"/>
</dbReference>
<keyword evidence="2" id="KW-0812">Transmembrane</keyword>
<accession>A0ABY4YHK6</accession>
<dbReference type="InterPro" id="IPR029016">
    <property type="entry name" value="GAF-like_dom_sf"/>
</dbReference>
<keyword evidence="1" id="KW-0175">Coiled coil</keyword>
<dbReference type="Gene3D" id="3.30.450.40">
    <property type="match status" value="1"/>
</dbReference>
<protein>
    <recommendedName>
        <fullName evidence="5">Histidine kinase</fullName>
    </recommendedName>
</protein>
<dbReference type="RefSeq" id="WP_252620068.1">
    <property type="nucleotide sequence ID" value="NZ_CP099490.1"/>
</dbReference>
<evidence type="ECO:0000313" key="3">
    <source>
        <dbReference type="EMBL" id="USQ75642.1"/>
    </source>
</evidence>
<feature type="transmembrane region" description="Helical" evidence="2">
    <location>
        <begin position="278"/>
        <end position="303"/>
    </location>
</feature>
<keyword evidence="4" id="KW-1185">Reference proteome</keyword>
<gene>
    <name evidence="3" type="ORF">NF557_13625</name>
</gene>
<feature type="transmembrane region" description="Helical" evidence="2">
    <location>
        <begin position="40"/>
        <end position="60"/>
    </location>
</feature>
<evidence type="ECO:0000313" key="4">
    <source>
        <dbReference type="Proteomes" id="UP001056535"/>
    </source>
</evidence>
<organism evidence="3 4">
    <name type="scientific">Ornithinimicrobium cryptoxanthini</name>
    <dbReference type="NCBI Taxonomy" id="2934161"/>
    <lineage>
        <taxon>Bacteria</taxon>
        <taxon>Bacillati</taxon>
        <taxon>Actinomycetota</taxon>
        <taxon>Actinomycetes</taxon>
        <taxon>Micrococcales</taxon>
        <taxon>Ornithinimicrobiaceae</taxon>
        <taxon>Ornithinimicrobium</taxon>
    </lineage>
</organism>
<dbReference type="EMBL" id="CP099490">
    <property type="protein sequence ID" value="USQ75642.1"/>
    <property type="molecule type" value="Genomic_DNA"/>
</dbReference>
<feature type="transmembrane region" description="Helical" evidence="2">
    <location>
        <begin position="139"/>
        <end position="157"/>
    </location>
</feature>
<feature type="transmembrane region" description="Helical" evidence="2">
    <location>
        <begin position="177"/>
        <end position="199"/>
    </location>
</feature>
<evidence type="ECO:0000256" key="1">
    <source>
        <dbReference type="SAM" id="Coils"/>
    </source>
</evidence>
<feature type="transmembrane region" description="Helical" evidence="2">
    <location>
        <begin position="101"/>
        <end position="127"/>
    </location>
</feature>
<evidence type="ECO:0000256" key="2">
    <source>
        <dbReference type="SAM" id="Phobius"/>
    </source>
</evidence>
<feature type="transmembrane region" description="Helical" evidence="2">
    <location>
        <begin position="211"/>
        <end position="232"/>
    </location>
</feature>
<keyword evidence="2" id="KW-0472">Membrane</keyword>
<feature type="transmembrane region" description="Helical" evidence="2">
    <location>
        <begin position="309"/>
        <end position="327"/>
    </location>
</feature>
<feature type="transmembrane region" description="Helical" evidence="2">
    <location>
        <begin position="67"/>
        <end position="89"/>
    </location>
</feature>
<keyword evidence="2" id="KW-1133">Transmembrane helix</keyword>
<reference evidence="3" key="1">
    <citation type="submission" date="2022-06" db="EMBL/GenBank/DDBJ databases">
        <title>Ornithinimicrobium JY.X270.</title>
        <authorList>
            <person name="Huang Y."/>
        </authorList>
    </citation>
    <scope>NUCLEOTIDE SEQUENCE</scope>
    <source>
        <strain evidence="3">JY.X270</strain>
    </source>
</reference>
<feature type="coiled-coil region" evidence="1">
    <location>
        <begin position="461"/>
        <end position="488"/>
    </location>
</feature>
<name>A0ABY4YHK6_9MICO</name>
<evidence type="ECO:0008006" key="5">
    <source>
        <dbReference type="Google" id="ProtNLM"/>
    </source>
</evidence>
<dbReference type="SUPFAM" id="SSF55781">
    <property type="entry name" value="GAF domain-like"/>
    <property type="match status" value="1"/>
</dbReference>
<proteinExistence type="predicted"/>